<dbReference type="Proteomes" id="UP000256845">
    <property type="component" value="Unassembled WGS sequence"/>
</dbReference>
<feature type="transmembrane region" description="Helical" evidence="7">
    <location>
        <begin position="240"/>
        <end position="259"/>
    </location>
</feature>
<dbReference type="EMBL" id="QRDW01000001">
    <property type="protein sequence ID" value="RED53686.1"/>
    <property type="molecule type" value="Genomic_DNA"/>
</dbReference>
<dbReference type="PANTHER" id="PTHR34857">
    <property type="entry name" value="SLL0384 PROTEIN"/>
    <property type="match status" value="1"/>
</dbReference>
<keyword evidence="5 7" id="KW-1133">Transmembrane helix</keyword>
<dbReference type="PANTHER" id="PTHR34857:SF2">
    <property type="entry name" value="SLL0384 PROTEIN"/>
    <property type="match status" value="1"/>
</dbReference>
<dbReference type="GO" id="GO:0006824">
    <property type="term" value="P:cobalt ion transport"/>
    <property type="evidence" value="ECO:0007669"/>
    <property type="project" value="InterPro"/>
</dbReference>
<keyword evidence="6 7" id="KW-0472">Membrane</keyword>
<feature type="transmembrane region" description="Helical" evidence="7">
    <location>
        <begin position="82"/>
        <end position="106"/>
    </location>
</feature>
<reference evidence="8 9" key="1">
    <citation type="submission" date="2018-07" db="EMBL/GenBank/DDBJ databases">
        <title>Genomic Encyclopedia of Type Strains, Phase III (KMG-III): the genomes of soil and plant-associated and newly described type strains.</title>
        <authorList>
            <person name="Whitman W."/>
        </authorList>
    </citation>
    <scope>NUCLEOTIDE SEQUENCE [LARGE SCALE GENOMIC DNA]</scope>
    <source>
        <strain evidence="8 9">CECT 8488</strain>
    </source>
</reference>
<evidence type="ECO:0000313" key="8">
    <source>
        <dbReference type="EMBL" id="RED53686.1"/>
    </source>
</evidence>
<evidence type="ECO:0000256" key="7">
    <source>
        <dbReference type="SAM" id="Phobius"/>
    </source>
</evidence>
<dbReference type="GO" id="GO:0043190">
    <property type="term" value="C:ATP-binding cassette (ABC) transporter complex"/>
    <property type="evidence" value="ECO:0007669"/>
    <property type="project" value="InterPro"/>
</dbReference>
<gene>
    <name evidence="8" type="ORF">DFP90_101479</name>
</gene>
<feature type="transmembrane region" description="Helical" evidence="7">
    <location>
        <begin position="118"/>
        <end position="141"/>
    </location>
</feature>
<evidence type="ECO:0000256" key="1">
    <source>
        <dbReference type="ARBA" id="ARBA00004651"/>
    </source>
</evidence>
<dbReference type="RefSeq" id="WP_115934801.1">
    <property type="nucleotide sequence ID" value="NZ_QRDW01000001.1"/>
</dbReference>
<comment type="caution">
    <text evidence="8">The sequence shown here is derived from an EMBL/GenBank/DDBJ whole genome shotgun (WGS) entry which is preliminary data.</text>
</comment>
<keyword evidence="9" id="KW-1185">Reference proteome</keyword>
<comment type="similarity">
    <text evidence="2">Belongs to the CbiQ family.</text>
</comment>
<dbReference type="InterPro" id="IPR051611">
    <property type="entry name" value="ECF_transporter_component"/>
</dbReference>
<feature type="transmembrane region" description="Helical" evidence="7">
    <location>
        <begin position="32"/>
        <end position="62"/>
    </location>
</feature>
<proteinExistence type="inferred from homology"/>
<dbReference type="NCBIfam" id="TIGR02454">
    <property type="entry name" value="ECF_T_CbiQ"/>
    <property type="match status" value="1"/>
</dbReference>
<dbReference type="InterPro" id="IPR003339">
    <property type="entry name" value="ABC/ECF_trnsptr_transmembrane"/>
</dbReference>
<accession>A0A3D9HXR2</accession>
<evidence type="ECO:0000256" key="6">
    <source>
        <dbReference type="ARBA" id="ARBA00023136"/>
    </source>
</evidence>
<protein>
    <submittedName>
        <fullName evidence="8">Cobalt/nickel transport system permease protein</fullName>
    </submittedName>
</protein>
<evidence type="ECO:0000256" key="3">
    <source>
        <dbReference type="ARBA" id="ARBA00022475"/>
    </source>
</evidence>
<comment type="subcellular location">
    <subcellularLocation>
        <location evidence="1">Cell membrane</location>
        <topology evidence="1">Multi-pass membrane protein</topology>
    </subcellularLocation>
</comment>
<dbReference type="AlphaFoldDB" id="A0A3D9HXR2"/>
<dbReference type="InterPro" id="IPR012809">
    <property type="entry name" value="ECF_CbiQ"/>
</dbReference>
<organism evidence="8 9">
    <name type="scientific">Aestuariispira insulae</name>
    <dbReference type="NCBI Taxonomy" id="1461337"/>
    <lineage>
        <taxon>Bacteria</taxon>
        <taxon>Pseudomonadati</taxon>
        <taxon>Pseudomonadota</taxon>
        <taxon>Alphaproteobacteria</taxon>
        <taxon>Rhodospirillales</taxon>
        <taxon>Kiloniellaceae</taxon>
        <taxon>Aestuariispira</taxon>
    </lineage>
</organism>
<evidence type="ECO:0000256" key="2">
    <source>
        <dbReference type="ARBA" id="ARBA00008564"/>
    </source>
</evidence>
<keyword evidence="3" id="KW-1003">Cell membrane</keyword>
<dbReference type="OrthoDB" id="4533at2"/>
<name>A0A3D9HXR2_9PROT</name>
<evidence type="ECO:0000256" key="5">
    <source>
        <dbReference type="ARBA" id="ARBA00022989"/>
    </source>
</evidence>
<evidence type="ECO:0000256" key="4">
    <source>
        <dbReference type="ARBA" id="ARBA00022692"/>
    </source>
</evidence>
<dbReference type="CDD" id="cd16914">
    <property type="entry name" value="EcfT"/>
    <property type="match status" value="1"/>
</dbReference>
<sequence>MSALLHNGPEAIASTPSAGGWSVRDLDPRVRILVVCAFAATVVNLNAFPILGTALGFSLVALFSARLPLGKTLKRVMMMDTFVVFMLFLLPFTMPGETAFTVFSFAASWEGIFEACRIALKANAIVMMVLALVGTMEAVTLGHALSRLRVPEILIHLMLFTIRYIEVLNDEQKRMRVAMKARGFRPSNNIHTYKTFGYLVGMLLVRALERSERILKAMKCRGFQGKLYLLDDMTCNARDYIFAGMMIAIIVVLLSWEYLNVPFV</sequence>
<dbReference type="Pfam" id="PF02361">
    <property type="entry name" value="CbiQ"/>
    <property type="match status" value="1"/>
</dbReference>
<evidence type="ECO:0000313" key="9">
    <source>
        <dbReference type="Proteomes" id="UP000256845"/>
    </source>
</evidence>
<keyword evidence="4 7" id="KW-0812">Transmembrane</keyword>